<sequence>MPSRGWYVVSVMVLVAAIAGAIWLTMARVGDMGVALVQVVVPGSATLDLKQPGTYTVYHERTSTVEGRVYTSPSISGLRVSVRAADGREIAVKRPGGTSNYDFNGRSGISVLAFDIAAPGTYRFDAAYDDGRQGPQTVLAVGTGFVGGLLVTIALALGVCFAGIAAALAIFLVVLLKRRRGLSMAMR</sequence>
<comment type="caution">
    <text evidence="2">The sequence shown here is derived from an EMBL/GenBank/DDBJ whole genome shotgun (WGS) entry which is preliminary data.</text>
</comment>
<feature type="transmembrane region" description="Helical" evidence="1">
    <location>
        <begin position="7"/>
        <end position="26"/>
    </location>
</feature>
<evidence type="ECO:0000256" key="1">
    <source>
        <dbReference type="SAM" id="Phobius"/>
    </source>
</evidence>
<dbReference type="AlphaFoldDB" id="A0A5C8PCQ7"/>
<keyword evidence="1" id="KW-0812">Transmembrane</keyword>
<accession>A0A5C8PCQ7</accession>
<evidence type="ECO:0000313" key="2">
    <source>
        <dbReference type="EMBL" id="TXL71529.1"/>
    </source>
</evidence>
<feature type="transmembrane region" description="Helical" evidence="1">
    <location>
        <begin position="149"/>
        <end position="176"/>
    </location>
</feature>
<reference evidence="2 3" key="1">
    <citation type="submission" date="2019-06" db="EMBL/GenBank/DDBJ databases">
        <title>New taxonomy in bacterial strain CC-CFT640, isolated from vineyard.</title>
        <authorList>
            <person name="Lin S.-Y."/>
            <person name="Tsai C.-F."/>
            <person name="Young C.-C."/>
        </authorList>
    </citation>
    <scope>NUCLEOTIDE SEQUENCE [LARGE SCALE GENOMIC DNA]</scope>
    <source>
        <strain evidence="2 3">CC-CFT640</strain>
    </source>
</reference>
<proteinExistence type="predicted"/>
<dbReference type="OrthoDB" id="7375722at2"/>
<protein>
    <submittedName>
        <fullName evidence="2">Uncharacterized protein</fullName>
    </submittedName>
</protein>
<dbReference type="RefSeq" id="WP_147850599.1">
    <property type="nucleotide sequence ID" value="NZ_VDUZ01000042.1"/>
</dbReference>
<keyword evidence="1" id="KW-1133">Transmembrane helix</keyword>
<keyword evidence="3" id="KW-1185">Reference proteome</keyword>
<evidence type="ECO:0000313" key="3">
    <source>
        <dbReference type="Proteomes" id="UP000321638"/>
    </source>
</evidence>
<organism evidence="2 3">
    <name type="scientific">Vineibacter terrae</name>
    <dbReference type="NCBI Taxonomy" id="2586908"/>
    <lineage>
        <taxon>Bacteria</taxon>
        <taxon>Pseudomonadati</taxon>
        <taxon>Pseudomonadota</taxon>
        <taxon>Alphaproteobacteria</taxon>
        <taxon>Hyphomicrobiales</taxon>
        <taxon>Vineibacter</taxon>
    </lineage>
</organism>
<dbReference type="EMBL" id="VDUZ01000042">
    <property type="protein sequence ID" value="TXL71529.1"/>
    <property type="molecule type" value="Genomic_DNA"/>
</dbReference>
<name>A0A5C8PCQ7_9HYPH</name>
<gene>
    <name evidence="2" type="ORF">FHP25_29565</name>
</gene>
<keyword evidence="1" id="KW-0472">Membrane</keyword>
<dbReference type="Proteomes" id="UP000321638">
    <property type="component" value="Unassembled WGS sequence"/>
</dbReference>